<feature type="signal peptide" evidence="7">
    <location>
        <begin position="1"/>
        <end position="22"/>
    </location>
</feature>
<protein>
    <submittedName>
        <fullName evidence="8">Beta-xylosidase</fullName>
    </submittedName>
</protein>
<dbReference type="CDD" id="cd08999">
    <property type="entry name" value="GH43_ABN-like"/>
    <property type="match status" value="1"/>
</dbReference>
<evidence type="ECO:0000256" key="4">
    <source>
        <dbReference type="PIRSR" id="PIRSR606710-1"/>
    </source>
</evidence>
<keyword evidence="3 6" id="KW-0326">Glycosidase</keyword>
<feature type="site" description="Important for catalytic activity, responsible for pKa modulation of the active site Glu and correct orientation of both the proton donor and substrate" evidence="5">
    <location>
        <position position="140"/>
    </location>
</feature>
<dbReference type="EMBL" id="FUZZ01000006">
    <property type="protein sequence ID" value="SKD10316.1"/>
    <property type="molecule type" value="Genomic_DNA"/>
</dbReference>
<gene>
    <name evidence="8" type="ORF">SAMN05660461_6225</name>
</gene>
<sequence>MRFKLPVLAICALLTGTHASIAQQANIPGDFADPSIIRKGSSFYAIGTSSEWGPHFPIFRSNNLQQWEQTGFLFDKAPSWTSSSFWAPEYFFHHNTYYVYYTAKRKSDGVSCIGVATSAFPDHGFKDHGIIIEHGKEAIDAFVFNDNGQLYITWKAYGLDDRPIEILGSKLSGDGLSLTGKPFTLLKDNARSGMEGQSIIKKGNYYYLFYSAGNCCGVSCSYLVNVARATAITGPYEEDTNNPALTDNGNWKCPGHGTFVQDTAGNDFYIYHAYNKASNVFTGREALISSLSWKPDQWPALRPVPVASNSKENTHLHYNFAQPTKKIFWQWDFRNMKPVFSQTGGKLQLSGLYNSNHPAGIALTLRPYAAAYEISTAVLNNNKAGKGLIIYGDVSAAVGIAVRQDKVEFWVIKDGKRNVLSEQKVPDTGKPVHLKMVMLPDFTCKVYWKQQATWEELTPDKKAYPVGFLPPWDRSPRPGLNFQGNPDENAAFGFFDIRYTGEIPQ</sequence>
<name>A0A1T5PCC0_9BACT</name>
<feature type="active site" description="Proton acceptor" evidence="4">
    <location>
        <position position="33"/>
    </location>
</feature>
<dbReference type="PANTHER" id="PTHR42812:SF5">
    <property type="entry name" value="ENDO-ARABINASE"/>
    <property type="match status" value="1"/>
</dbReference>
<keyword evidence="9" id="KW-1185">Reference proteome</keyword>
<dbReference type="InterPro" id="IPR023296">
    <property type="entry name" value="Glyco_hydro_beta-prop_sf"/>
</dbReference>
<evidence type="ECO:0000256" key="5">
    <source>
        <dbReference type="PIRSR" id="PIRSR606710-2"/>
    </source>
</evidence>
<proteinExistence type="inferred from homology"/>
<keyword evidence="2 6" id="KW-0378">Hydrolase</keyword>
<evidence type="ECO:0000256" key="2">
    <source>
        <dbReference type="ARBA" id="ARBA00022801"/>
    </source>
</evidence>
<feature type="active site" description="Proton donor" evidence="4">
    <location>
        <position position="195"/>
    </location>
</feature>
<evidence type="ECO:0000313" key="8">
    <source>
        <dbReference type="EMBL" id="SKD10316.1"/>
    </source>
</evidence>
<dbReference type="InterPro" id="IPR006710">
    <property type="entry name" value="Glyco_hydro_43"/>
</dbReference>
<dbReference type="InterPro" id="IPR051795">
    <property type="entry name" value="Glycosyl_Hydrlase_43"/>
</dbReference>
<dbReference type="PANTHER" id="PTHR42812">
    <property type="entry name" value="BETA-XYLOSIDASE"/>
    <property type="match status" value="1"/>
</dbReference>
<evidence type="ECO:0000256" key="1">
    <source>
        <dbReference type="ARBA" id="ARBA00009865"/>
    </source>
</evidence>
<dbReference type="AlphaFoldDB" id="A0A1T5PCC0"/>
<dbReference type="SUPFAM" id="SSF75005">
    <property type="entry name" value="Arabinanase/levansucrase/invertase"/>
    <property type="match status" value="1"/>
</dbReference>
<dbReference type="Proteomes" id="UP000190166">
    <property type="component" value="Unassembled WGS sequence"/>
</dbReference>
<comment type="similarity">
    <text evidence="1 6">Belongs to the glycosyl hydrolase 43 family.</text>
</comment>
<dbReference type="RefSeq" id="WP_200817399.1">
    <property type="nucleotide sequence ID" value="NZ_FUZZ01000006.1"/>
</dbReference>
<dbReference type="Gene3D" id="2.115.10.20">
    <property type="entry name" value="Glycosyl hydrolase domain, family 43"/>
    <property type="match status" value="1"/>
</dbReference>
<evidence type="ECO:0000256" key="7">
    <source>
        <dbReference type="SAM" id="SignalP"/>
    </source>
</evidence>
<evidence type="ECO:0000256" key="6">
    <source>
        <dbReference type="RuleBase" id="RU361187"/>
    </source>
</evidence>
<dbReference type="Pfam" id="PF04616">
    <property type="entry name" value="Glyco_hydro_43"/>
    <property type="match status" value="1"/>
</dbReference>
<reference evidence="8 9" key="1">
    <citation type="submission" date="2017-02" db="EMBL/GenBank/DDBJ databases">
        <authorList>
            <person name="Peterson S.W."/>
        </authorList>
    </citation>
    <scope>NUCLEOTIDE SEQUENCE [LARGE SCALE GENOMIC DNA]</scope>
    <source>
        <strain evidence="8 9">DSM 18108</strain>
    </source>
</reference>
<keyword evidence="7" id="KW-0732">Signal</keyword>
<feature type="chain" id="PRO_5012662458" evidence="7">
    <location>
        <begin position="23"/>
        <end position="505"/>
    </location>
</feature>
<dbReference type="GO" id="GO:0005975">
    <property type="term" value="P:carbohydrate metabolic process"/>
    <property type="evidence" value="ECO:0007669"/>
    <property type="project" value="InterPro"/>
</dbReference>
<accession>A0A1T5PCC0</accession>
<evidence type="ECO:0000256" key="3">
    <source>
        <dbReference type="ARBA" id="ARBA00023295"/>
    </source>
</evidence>
<evidence type="ECO:0000313" key="9">
    <source>
        <dbReference type="Proteomes" id="UP000190166"/>
    </source>
</evidence>
<organism evidence="8 9">
    <name type="scientific">Chitinophaga ginsengisegetis</name>
    <dbReference type="NCBI Taxonomy" id="393003"/>
    <lineage>
        <taxon>Bacteria</taxon>
        <taxon>Pseudomonadati</taxon>
        <taxon>Bacteroidota</taxon>
        <taxon>Chitinophagia</taxon>
        <taxon>Chitinophagales</taxon>
        <taxon>Chitinophagaceae</taxon>
        <taxon>Chitinophaga</taxon>
    </lineage>
</organism>
<dbReference type="STRING" id="393003.SAMN05660461_6225"/>
<dbReference type="GO" id="GO:0004553">
    <property type="term" value="F:hydrolase activity, hydrolyzing O-glycosyl compounds"/>
    <property type="evidence" value="ECO:0007669"/>
    <property type="project" value="InterPro"/>
</dbReference>